<dbReference type="Pfam" id="PF18923">
    <property type="entry name" value="DUF5673"/>
    <property type="match status" value="1"/>
</dbReference>
<keyword evidence="1" id="KW-0472">Membrane</keyword>
<feature type="transmembrane region" description="Helical" evidence="1">
    <location>
        <begin position="45"/>
        <end position="62"/>
    </location>
</feature>
<comment type="caution">
    <text evidence="3">The sequence shown here is derived from an EMBL/GenBank/DDBJ whole genome shotgun (WGS) entry which is preliminary data.</text>
</comment>
<dbReference type="EMBL" id="MHWE01000008">
    <property type="protein sequence ID" value="OHB04327.1"/>
    <property type="molecule type" value="Genomic_DNA"/>
</dbReference>
<organism evidence="3 4">
    <name type="scientific">Candidatus Zambryskibacteria bacterium RIFCSPLOWO2_01_FULL_45_21</name>
    <dbReference type="NCBI Taxonomy" id="1802761"/>
    <lineage>
        <taxon>Bacteria</taxon>
        <taxon>Candidatus Zambryskiibacteriota</taxon>
    </lineage>
</organism>
<reference evidence="3 4" key="1">
    <citation type="journal article" date="2016" name="Nat. Commun.">
        <title>Thousands of microbial genomes shed light on interconnected biogeochemical processes in an aquifer system.</title>
        <authorList>
            <person name="Anantharaman K."/>
            <person name="Brown C.T."/>
            <person name="Hug L.A."/>
            <person name="Sharon I."/>
            <person name="Castelle C.J."/>
            <person name="Probst A.J."/>
            <person name="Thomas B.C."/>
            <person name="Singh A."/>
            <person name="Wilkins M.J."/>
            <person name="Karaoz U."/>
            <person name="Brodie E.L."/>
            <person name="Williams K.H."/>
            <person name="Hubbard S.S."/>
            <person name="Banfield J.F."/>
        </authorList>
    </citation>
    <scope>NUCLEOTIDE SEQUENCE [LARGE SCALE GENOMIC DNA]</scope>
</reference>
<accession>A0A1G2U483</accession>
<evidence type="ECO:0000259" key="2">
    <source>
        <dbReference type="Pfam" id="PF18923"/>
    </source>
</evidence>
<proteinExistence type="predicted"/>
<feature type="domain" description="DUF5673" evidence="2">
    <location>
        <begin position="69"/>
        <end position="135"/>
    </location>
</feature>
<name>A0A1G2U483_9BACT</name>
<dbReference type="InterPro" id="IPR043730">
    <property type="entry name" value="DUF5673"/>
</dbReference>
<evidence type="ECO:0000256" key="1">
    <source>
        <dbReference type="SAM" id="Phobius"/>
    </source>
</evidence>
<dbReference type="Proteomes" id="UP000176800">
    <property type="component" value="Unassembled WGS sequence"/>
</dbReference>
<evidence type="ECO:0000313" key="3">
    <source>
        <dbReference type="EMBL" id="OHB04327.1"/>
    </source>
</evidence>
<gene>
    <name evidence="3" type="ORF">A3B14_02555</name>
</gene>
<dbReference type="AlphaFoldDB" id="A0A1G2U483"/>
<keyword evidence="1" id="KW-1133">Transmembrane helix</keyword>
<protein>
    <recommendedName>
        <fullName evidence="2">DUF5673 domain-containing protein</fullName>
    </recommendedName>
</protein>
<sequence length="155" mass="17955">MQKPKALQWNTLEYEHRERGSDWFWAVGILTVAIAITSIIFNNVLFAIVILLSGFTLALFAARHPKSVEITIDEKGVRLDSYFYPYHSLESFWVDDRGEGQHKILIKSQKLIMPYIVVPIEEVSSEEVRETLSKYLPEVFHAESNLQKLLERLGF</sequence>
<evidence type="ECO:0000313" key="4">
    <source>
        <dbReference type="Proteomes" id="UP000176800"/>
    </source>
</evidence>
<keyword evidence="1" id="KW-0812">Transmembrane</keyword>
<feature type="transmembrane region" description="Helical" evidence="1">
    <location>
        <begin position="21"/>
        <end position="39"/>
    </location>
</feature>